<evidence type="ECO:0000313" key="1">
    <source>
        <dbReference type="EMBL" id="RAH65951.1"/>
    </source>
</evidence>
<sequence length="722" mass="79343">MSMYSWHGSTATTSTGHRTHPHPQQQQQQQQQHRHQRQHLPHLPHHTANAAAPAAAAAASNPRIDSTSTTITPTAAPPSTSAAALQMPQMPWLPSMISARANPQHATLPNLSTNLRLRPQPTPQPTALDTQQQHQHHSHPHSLSRHSQQQQQQQQQPVPMVIDARQQQQQQQQKQKPRQQKQQQAVSISSEESDFDTSDCSVRHITTADALGDQDYVSSDGMGANTIARARSHARAQQQQQQRRHGHHPVGGGNDGTANSTAITTPSNSQRDGPIPNGNATTTRSGTTATTILIDGRDDLDLDATAAGNDSAENSLNITGDREGPRKHGKRLTTLEEVSLFDICNRHAHEFGQRSNLCKWWMTVTEEFTRDQGHPYSWHSVRRKVELVTKQRMKFLDEQRERGGSERDDRSNLRWRAAVDAWIPTWQRWEEAEARRIEKRDSRRPRKRKDREWEVWVNGNNDGVSPSLGAWRATGSVSGSGSPLVNVGGAAAQLPTPSQQALSTPPASTPQHTKVRLPPGFDNMFASQPQSQYHTPTPAPATMLGGAGRPSLDGSLALQQLNSTPSGGEAGNAESSSMMSAVLETLGKLNRHLDAANPTTTLQTSFKPLETTDSRSRAAAAAAAAAATAQQQQPQQPSHSQSDTSSNPDDPPSPTQAPKMSQVSSLPIPTHLIAKLKAELREEMREEMRSELAKDRASLEEKLDSVQRTQEMILEMLRQEPS</sequence>
<name>A0ACD1GXF3_9EURO</name>
<reference evidence="1" key="1">
    <citation type="submission" date="2018-02" db="EMBL/GenBank/DDBJ databases">
        <title>The genomes of Aspergillus section Nigri reveals drivers in fungal speciation.</title>
        <authorList>
            <consortium name="DOE Joint Genome Institute"/>
            <person name="Vesth T.C."/>
            <person name="Nybo J."/>
            <person name="Theobald S."/>
            <person name="Brandl J."/>
            <person name="Frisvad J.C."/>
            <person name="Nielsen K.F."/>
            <person name="Lyhne E.K."/>
            <person name="Kogle M.E."/>
            <person name="Kuo A."/>
            <person name="Riley R."/>
            <person name="Clum A."/>
            <person name="Nolan M."/>
            <person name="Lipzen A."/>
            <person name="Salamov A."/>
            <person name="Henrissat B."/>
            <person name="Wiebenga A."/>
            <person name="De vries R.P."/>
            <person name="Grigoriev I.V."/>
            <person name="Mortensen U.H."/>
            <person name="Andersen M.R."/>
            <person name="Baker S.E."/>
        </authorList>
    </citation>
    <scope>NUCLEOTIDE SEQUENCE</scope>
    <source>
        <strain evidence="1">CBS 121060</strain>
    </source>
</reference>
<dbReference type="Proteomes" id="UP000249661">
    <property type="component" value="Unassembled WGS sequence"/>
</dbReference>
<evidence type="ECO:0000313" key="2">
    <source>
        <dbReference type="Proteomes" id="UP000249661"/>
    </source>
</evidence>
<dbReference type="EMBL" id="KZ824987">
    <property type="protein sequence ID" value="RAH65951.1"/>
    <property type="molecule type" value="Genomic_DNA"/>
</dbReference>
<protein>
    <submittedName>
        <fullName evidence="1">Uncharacterized protein</fullName>
    </submittedName>
</protein>
<organism evidence="1 2">
    <name type="scientific">Aspergillus aculeatinus CBS 121060</name>
    <dbReference type="NCBI Taxonomy" id="1448322"/>
    <lineage>
        <taxon>Eukaryota</taxon>
        <taxon>Fungi</taxon>
        <taxon>Dikarya</taxon>
        <taxon>Ascomycota</taxon>
        <taxon>Pezizomycotina</taxon>
        <taxon>Eurotiomycetes</taxon>
        <taxon>Eurotiomycetidae</taxon>
        <taxon>Eurotiales</taxon>
        <taxon>Aspergillaceae</taxon>
        <taxon>Aspergillus</taxon>
        <taxon>Aspergillus subgen. Circumdati</taxon>
    </lineage>
</organism>
<accession>A0ACD1GXF3</accession>
<gene>
    <name evidence="1" type="ORF">BO66DRAFT_394956</name>
</gene>
<proteinExistence type="predicted"/>
<keyword evidence="2" id="KW-1185">Reference proteome</keyword>